<dbReference type="GO" id="GO:0022857">
    <property type="term" value="F:transmembrane transporter activity"/>
    <property type="evidence" value="ECO:0007669"/>
    <property type="project" value="InterPro"/>
</dbReference>
<dbReference type="Gene3D" id="1.20.1250.20">
    <property type="entry name" value="MFS general substrate transporter like domains"/>
    <property type="match status" value="2"/>
</dbReference>
<keyword evidence="3" id="KW-1003">Cell membrane</keyword>
<evidence type="ECO:0000256" key="7">
    <source>
        <dbReference type="SAM" id="Phobius"/>
    </source>
</evidence>
<proteinExistence type="predicted"/>
<feature type="transmembrane region" description="Helical" evidence="7">
    <location>
        <begin position="246"/>
        <end position="266"/>
    </location>
</feature>
<dbReference type="Proteomes" id="UP000253908">
    <property type="component" value="Chromosome"/>
</dbReference>
<dbReference type="EMBL" id="CP024848">
    <property type="protein sequence ID" value="AXI10076.1"/>
    <property type="molecule type" value="Genomic_DNA"/>
</dbReference>
<sequence length="393" mass="43035">MAILKGISAKQEFFLLVIALFLIEFVRGAFIFSFLPGLSIHPLGISLTIIGVAVSIHFIGDSVTNLIIGYVMKPLGSNLVIHLSFFISLVSLTIAATWTNSFTMIFSALLLGIGVCPLWIILLAKAGNKKRGQNISIVYFGWLSGIGAGLVTMNHFLQFNIHHILWFLPILVLLGWIIYSLANKGDISYRHSDLKEQRDITFRLLKTSKVVVPGLIFQGIAIGMIIPILPAFAINVLGVTTNQYSLLMLLGGGSALLFLVPIGKLVDRITNKLILFIIGLCLLAMSLLFLIISPNLAVTISIVVFLGICYALYLPAWNSFIASYIPENLKEAGWGIFSALQGFGVMIGPTVGSILAHQNNIITTIQFSAGIFGLTAVIYLFYSLWYRNKNLLL</sequence>
<dbReference type="PANTHER" id="PTHR23517:SF3">
    <property type="entry name" value="INTEGRAL MEMBRANE TRANSPORT PROTEIN"/>
    <property type="match status" value="1"/>
</dbReference>
<organism evidence="9 10">
    <name type="scientific">Oceanobacillus zhaokaii</name>
    <dbReference type="NCBI Taxonomy" id="2052660"/>
    <lineage>
        <taxon>Bacteria</taxon>
        <taxon>Bacillati</taxon>
        <taxon>Bacillota</taxon>
        <taxon>Bacilli</taxon>
        <taxon>Bacillales</taxon>
        <taxon>Bacillaceae</taxon>
        <taxon>Oceanobacillus</taxon>
    </lineage>
</organism>
<feature type="transmembrane region" description="Helical" evidence="7">
    <location>
        <begin position="332"/>
        <end position="355"/>
    </location>
</feature>
<keyword evidence="4 7" id="KW-0812">Transmembrane</keyword>
<dbReference type="InterPro" id="IPR011701">
    <property type="entry name" value="MFS"/>
</dbReference>
<evidence type="ECO:0000256" key="3">
    <source>
        <dbReference type="ARBA" id="ARBA00022475"/>
    </source>
</evidence>
<evidence type="ECO:0000256" key="6">
    <source>
        <dbReference type="ARBA" id="ARBA00023136"/>
    </source>
</evidence>
<gene>
    <name evidence="9" type="ORF">CUC15_14560</name>
</gene>
<dbReference type="SUPFAM" id="SSF103473">
    <property type="entry name" value="MFS general substrate transporter"/>
    <property type="match status" value="1"/>
</dbReference>
<accession>A0A345PJ96</accession>
<feature type="transmembrane region" description="Helical" evidence="7">
    <location>
        <begin position="210"/>
        <end position="234"/>
    </location>
</feature>
<dbReference type="InterPro" id="IPR020846">
    <property type="entry name" value="MFS_dom"/>
</dbReference>
<feature type="transmembrane region" description="Helical" evidence="7">
    <location>
        <begin position="136"/>
        <end position="157"/>
    </location>
</feature>
<feature type="transmembrane region" description="Helical" evidence="7">
    <location>
        <begin position="361"/>
        <end position="382"/>
    </location>
</feature>
<feature type="transmembrane region" description="Helical" evidence="7">
    <location>
        <begin position="104"/>
        <end position="124"/>
    </location>
</feature>
<evidence type="ECO:0000259" key="8">
    <source>
        <dbReference type="PROSITE" id="PS50850"/>
    </source>
</evidence>
<protein>
    <recommendedName>
        <fullName evidence="8">Major facilitator superfamily (MFS) profile domain-containing protein</fullName>
    </recommendedName>
</protein>
<feature type="transmembrane region" description="Helical" evidence="7">
    <location>
        <begin position="12"/>
        <end position="34"/>
    </location>
</feature>
<feature type="domain" description="Major facilitator superfamily (MFS) profile" evidence="8">
    <location>
        <begin position="207"/>
        <end position="393"/>
    </location>
</feature>
<evidence type="ECO:0000256" key="5">
    <source>
        <dbReference type="ARBA" id="ARBA00022989"/>
    </source>
</evidence>
<feature type="transmembrane region" description="Helical" evidence="7">
    <location>
        <begin position="79"/>
        <end position="98"/>
    </location>
</feature>
<dbReference type="InterPro" id="IPR050171">
    <property type="entry name" value="MFS_Transporters"/>
</dbReference>
<evidence type="ECO:0000256" key="4">
    <source>
        <dbReference type="ARBA" id="ARBA00022692"/>
    </source>
</evidence>
<evidence type="ECO:0000313" key="9">
    <source>
        <dbReference type="EMBL" id="AXI10076.1"/>
    </source>
</evidence>
<comment type="subcellular location">
    <subcellularLocation>
        <location evidence="1">Cell membrane</location>
        <topology evidence="1">Multi-pass membrane protein</topology>
    </subcellularLocation>
</comment>
<dbReference type="Pfam" id="PF07690">
    <property type="entry name" value="MFS_1"/>
    <property type="match status" value="2"/>
</dbReference>
<dbReference type="OrthoDB" id="9815817at2"/>
<dbReference type="InterPro" id="IPR001958">
    <property type="entry name" value="Tet-R_TetA/multi-R_MdtG-like"/>
</dbReference>
<dbReference type="PROSITE" id="PS50850">
    <property type="entry name" value="MFS"/>
    <property type="match status" value="1"/>
</dbReference>
<evidence type="ECO:0000256" key="1">
    <source>
        <dbReference type="ARBA" id="ARBA00004651"/>
    </source>
</evidence>
<feature type="transmembrane region" description="Helical" evidence="7">
    <location>
        <begin position="298"/>
        <end position="320"/>
    </location>
</feature>
<name>A0A345PJ96_9BACI</name>
<evidence type="ECO:0000313" key="10">
    <source>
        <dbReference type="Proteomes" id="UP000253908"/>
    </source>
</evidence>
<dbReference type="InterPro" id="IPR036259">
    <property type="entry name" value="MFS_trans_sf"/>
</dbReference>
<feature type="transmembrane region" description="Helical" evidence="7">
    <location>
        <begin position="40"/>
        <end position="59"/>
    </location>
</feature>
<keyword evidence="5 7" id="KW-1133">Transmembrane helix</keyword>
<dbReference type="PRINTS" id="PR01035">
    <property type="entry name" value="TCRTETA"/>
</dbReference>
<dbReference type="AlphaFoldDB" id="A0A345PJ96"/>
<feature type="transmembrane region" description="Helical" evidence="7">
    <location>
        <begin position="163"/>
        <end position="182"/>
    </location>
</feature>
<dbReference type="RefSeq" id="WP_114917363.1">
    <property type="nucleotide sequence ID" value="NZ_CP024848.1"/>
</dbReference>
<dbReference type="KEGG" id="ocn:CUC15_14560"/>
<keyword evidence="2" id="KW-0813">Transport</keyword>
<feature type="transmembrane region" description="Helical" evidence="7">
    <location>
        <begin position="273"/>
        <end position="292"/>
    </location>
</feature>
<keyword evidence="10" id="KW-1185">Reference proteome</keyword>
<reference evidence="10" key="1">
    <citation type="submission" date="2017-11" db="EMBL/GenBank/DDBJ databases">
        <authorList>
            <person name="Zhu W."/>
        </authorList>
    </citation>
    <scope>NUCLEOTIDE SEQUENCE [LARGE SCALE GENOMIC DNA]</scope>
    <source>
        <strain evidence="10">160</strain>
    </source>
</reference>
<evidence type="ECO:0000256" key="2">
    <source>
        <dbReference type="ARBA" id="ARBA00022448"/>
    </source>
</evidence>
<dbReference type="PANTHER" id="PTHR23517">
    <property type="entry name" value="RESISTANCE PROTEIN MDTM, PUTATIVE-RELATED-RELATED"/>
    <property type="match status" value="1"/>
</dbReference>
<dbReference type="GO" id="GO:0005886">
    <property type="term" value="C:plasma membrane"/>
    <property type="evidence" value="ECO:0007669"/>
    <property type="project" value="UniProtKB-SubCell"/>
</dbReference>
<keyword evidence="6 7" id="KW-0472">Membrane</keyword>